<evidence type="ECO:0000256" key="1">
    <source>
        <dbReference type="SAM" id="SignalP"/>
    </source>
</evidence>
<dbReference type="PROSITE" id="PS51257">
    <property type="entry name" value="PROKAR_LIPOPROTEIN"/>
    <property type="match status" value="1"/>
</dbReference>
<evidence type="ECO:0000313" key="2">
    <source>
        <dbReference type="EMBL" id="MBA8829060.1"/>
    </source>
</evidence>
<name>A0A7W3JTT3_9MICO</name>
<comment type="caution">
    <text evidence="2">The sequence shown here is derived from an EMBL/GenBank/DDBJ whole genome shotgun (WGS) entry which is preliminary data.</text>
</comment>
<keyword evidence="3" id="KW-1185">Reference proteome</keyword>
<dbReference type="Proteomes" id="UP000524237">
    <property type="component" value="Unassembled WGS sequence"/>
</dbReference>
<dbReference type="AlphaFoldDB" id="A0A7W3JTT3"/>
<dbReference type="RefSeq" id="WP_182484487.1">
    <property type="nucleotide sequence ID" value="NZ_JACGWU010000002.1"/>
</dbReference>
<keyword evidence="1" id="KW-0732">Signal</keyword>
<feature type="chain" id="PRO_5030610503" description="DUF3828 domain-containing protein" evidence="1">
    <location>
        <begin position="37"/>
        <end position="193"/>
    </location>
</feature>
<protein>
    <recommendedName>
        <fullName evidence="4">DUF3828 domain-containing protein</fullName>
    </recommendedName>
</protein>
<proteinExistence type="predicted"/>
<evidence type="ECO:0000313" key="3">
    <source>
        <dbReference type="Proteomes" id="UP000524237"/>
    </source>
</evidence>
<gene>
    <name evidence="2" type="ORF">FB555_001158</name>
</gene>
<organism evidence="2 3">
    <name type="scientific">Alpinimonas psychrophila</name>
    <dbReference type="NCBI Taxonomy" id="748908"/>
    <lineage>
        <taxon>Bacteria</taxon>
        <taxon>Bacillati</taxon>
        <taxon>Actinomycetota</taxon>
        <taxon>Actinomycetes</taxon>
        <taxon>Micrococcales</taxon>
        <taxon>Microbacteriaceae</taxon>
        <taxon>Alpinimonas</taxon>
    </lineage>
</organism>
<dbReference type="EMBL" id="JACGWU010000002">
    <property type="protein sequence ID" value="MBA8829060.1"/>
    <property type="molecule type" value="Genomic_DNA"/>
</dbReference>
<evidence type="ECO:0008006" key="4">
    <source>
        <dbReference type="Google" id="ProtNLM"/>
    </source>
</evidence>
<sequence>MTPSRGNIRTRSGATLLICAALTTLVLTGCASTATVAPPTATPAVEATPMFASDEEALAAAEAAYRNYIDVSDQIARDGGLNVERLQPFVSVELYQQQVQEYADVVSKGLRAMGSSMFDSFTLESYDATKGEIRAYACLRTGDIQVLDSSSLDVTPINRNNNLPLQLVFTVSTDLDSRVSISRSDVWSGTNFC</sequence>
<accession>A0A7W3JTT3</accession>
<reference evidence="2 3" key="1">
    <citation type="submission" date="2020-07" db="EMBL/GenBank/DDBJ databases">
        <title>Sequencing the genomes of 1000 actinobacteria strains.</title>
        <authorList>
            <person name="Klenk H.-P."/>
        </authorList>
    </citation>
    <scope>NUCLEOTIDE SEQUENCE [LARGE SCALE GENOMIC DNA]</scope>
    <source>
        <strain evidence="2 3">DSM 23737</strain>
    </source>
</reference>
<feature type="signal peptide" evidence="1">
    <location>
        <begin position="1"/>
        <end position="36"/>
    </location>
</feature>